<sequence>MAAHTDTSATADASTGASSAGTTATPGSTRTRSILATRPLLGWRTVDILTIAFLGAALGIAFWGWGVFYNGPLSAITFGFAPLGGLFAGPWFLAGVVGGLVVRRPGAALFCEVVAALVSMIPGTEWGATTLVSGIVQGLGTEIAFALLGYRAFGIAAAMLAGALAGPFAAAYESFTWIQDWSLAWKVAYAGVLALSGAVVAGAGGWLLTRALAVAGALGAFPPGQEHRETRAV</sequence>
<feature type="transmembrane region" description="Helical" evidence="2">
    <location>
        <begin position="48"/>
        <end position="68"/>
    </location>
</feature>
<evidence type="ECO:0000256" key="1">
    <source>
        <dbReference type="SAM" id="MobiDB-lite"/>
    </source>
</evidence>
<dbReference type="AlphaFoldDB" id="A0A512SYA2"/>
<protein>
    <submittedName>
        <fullName evidence="3">ABC transporter permease</fullName>
    </submittedName>
</protein>
<evidence type="ECO:0000313" key="4">
    <source>
        <dbReference type="Proteomes" id="UP000321793"/>
    </source>
</evidence>
<organism evidence="3 4">
    <name type="scientific">Knoellia locipacati</name>
    <dbReference type="NCBI Taxonomy" id="882824"/>
    <lineage>
        <taxon>Bacteria</taxon>
        <taxon>Bacillati</taxon>
        <taxon>Actinomycetota</taxon>
        <taxon>Actinomycetes</taxon>
        <taxon>Micrococcales</taxon>
        <taxon>Intrasporangiaceae</taxon>
        <taxon>Knoellia</taxon>
    </lineage>
</organism>
<feature type="transmembrane region" description="Helical" evidence="2">
    <location>
        <begin position="80"/>
        <end position="102"/>
    </location>
</feature>
<keyword evidence="2" id="KW-1133">Transmembrane helix</keyword>
<dbReference type="Pfam" id="PF09819">
    <property type="entry name" value="ABC_cobalt"/>
    <property type="match status" value="1"/>
</dbReference>
<comment type="caution">
    <text evidence="3">The sequence shown here is derived from an EMBL/GenBank/DDBJ whole genome shotgun (WGS) entry which is preliminary data.</text>
</comment>
<evidence type="ECO:0000313" key="3">
    <source>
        <dbReference type="EMBL" id="GEQ12930.1"/>
    </source>
</evidence>
<accession>A0A512SYA2</accession>
<feature type="transmembrane region" description="Helical" evidence="2">
    <location>
        <begin position="183"/>
        <end position="208"/>
    </location>
</feature>
<feature type="transmembrane region" description="Helical" evidence="2">
    <location>
        <begin position="148"/>
        <end position="171"/>
    </location>
</feature>
<proteinExistence type="predicted"/>
<dbReference type="InterPro" id="IPR017195">
    <property type="entry name" value="ABC_thiamin-permease_prd"/>
</dbReference>
<keyword evidence="4" id="KW-1185">Reference proteome</keyword>
<dbReference type="EMBL" id="BKBA01000003">
    <property type="protein sequence ID" value="GEQ12930.1"/>
    <property type="molecule type" value="Genomic_DNA"/>
</dbReference>
<feature type="transmembrane region" description="Helical" evidence="2">
    <location>
        <begin position="109"/>
        <end position="128"/>
    </location>
</feature>
<reference evidence="3 4" key="1">
    <citation type="submission" date="2019-07" db="EMBL/GenBank/DDBJ databases">
        <title>Whole genome shotgun sequence of Knoellia locipacati NBRC 109775.</title>
        <authorList>
            <person name="Hosoyama A."/>
            <person name="Uohara A."/>
            <person name="Ohji S."/>
            <person name="Ichikawa N."/>
        </authorList>
    </citation>
    <scope>NUCLEOTIDE SEQUENCE [LARGE SCALE GENOMIC DNA]</scope>
    <source>
        <strain evidence="3 4">NBRC 109775</strain>
    </source>
</reference>
<dbReference type="RefSeq" id="WP_147062638.1">
    <property type="nucleotide sequence ID" value="NZ_BAABDN010000001.1"/>
</dbReference>
<gene>
    <name evidence="3" type="ORF">KLO01_09770</name>
</gene>
<dbReference type="PIRSF" id="PIRSF037394">
    <property type="entry name" value="ABC_thiamine-permease_YkoE_prd"/>
    <property type="match status" value="1"/>
</dbReference>
<feature type="region of interest" description="Disordered" evidence="1">
    <location>
        <begin position="1"/>
        <end position="30"/>
    </location>
</feature>
<dbReference type="OrthoDB" id="8017424at2"/>
<keyword evidence="2" id="KW-0812">Transmembrane</keyword>
<evidence type="ECO:0000256" key="2">
    <source>
        <dbReference type="SAM" id="Phobius"/>
    </source>
</evidence>
<keyword evidence="2" id="KW-0472">Membrane</keyword>
<dbReference type="Proteomes" id="UP000321793">
    <property type="component" value="Unassembled WGS sequence"/>
</dbReference>
<name>A0A512SYA2_9MICO</name>